<dbReference type="Proteomes" id="UP000234473">
    <property type="component" value="Unassembled WGS sequence"/>
</dbReference>
<dbReference type="AlphaFoldDB" id="A0A264C1T1"/>
<evidence type="ECO:0000313" key="1">
    <source>
        <dbReference type="EMBL" id="PLP47964.1"/>
    </source>
</evidence>
<proteinExistence type="predicted"/>
<comment type="caution">
    <text evidence="1">The sequence shown here is derived from an EMBL/GenBank/DDBJ whole genome shotgun (WGS) entry which is preliminary data.</text>
</comment>
<dbReference type="EMBL" id="PICB01000158">
    <property type="protein sequence ID" value="PLP47964.1"/>
    <property type="molecule type" value="Genomic_DNA"/>
</dbReference>
<name>A0A264C1T1_KLEVA</name>
<gene>
    <name evidence="1" type="ORF">CWM98_05170</name>
</gene>
<accession>A0A264C1T1</accession>
<reference evidence="1 2" key="2">
    <citation type="submission" date="2018-01" db="EMBL/GenBank/DDBJ databases">
        <title>Genomic study of Klebsiella pneumoniae.</title>
        <authorList>
            <person name="Yang Y."/>
            <person name="Bicalho R."/>
        </authorList>
    </citation>
    <scope>NUCLEOTIDE SEQUENCE [LARGE SCALE GENOMIC DNA]</scope>
    <source>
        <strain evidence="1 2">A5</strain>
    </source>
</reference>
<organism evidence="1 2">
    <name type="scientific">Klebsiella variicola</name>
    <dbReference type="NCBI Taxonomy" id="244366"/>
    <lineage>
        <taxon>Bacteria</taxon>
        <taxon>Pseudomonadati</taxon>
        <taxon>Pseudomonadota</taxon>
        <taxon>Gammaproteobacteria</taxon>
        <taxon>Enterobacterales</taxon>
        <taxon>Enterobacteriaceae</taxon>
        <taxon>Klebsiella/Raoultella group</taxon>
        <taxon>Klebsiella</taxon>
        <taxon>Klebsiella pneumoniae complex</taxon>
    </lineage>
</organism>
<sequence length="64" mass="7138">MHSRKPLAKRKPQTRTLTLRSNRVQAAVSSEAAAFLLSADIIKTGKILRRCITLDSLIMMMSLP</sequence>
<protein>
    <submittedName>
        <fullName evidence="1">Uncharacterized protein</fullName>
    </submittedName>
</protein>
<evidence type="ECO:0000313" key="2">
    <source>
        <dbReference type="Proteomes" id="UP000234473"/>
    </source>
</evidence>
<reference evidence="1 2" key="1">
    <citation type="submission" date="2017-11" db="EMBL/GenBank/DDBJ databases">
        <authorList>
            <person name="Han C.G."/>
        </authorList>
    </citation>
    <scope>NUCLEOTIDE SEQUENCE [LARGE SCALE GENOMIC DNA]</scope>
    <source>
        <strain evidence="1 2">A5</strain>
    </source>
</reference>